<feature type="compositionally biased region" description="Polar residues" evidence="1">
    <location>
        <begin position="321"/>
        <end position="354"/>
    </location>
</feature>
<feature type="compositionally biased region" description="Polar residues" evidence="1">
    <location>
        <begin position="157"/>
        <end position="228"/>
    </location>
</feature>
<feature type="region of interest" description="Disordered" evidence="1">
    <location>
        <begin position="499"/>
        <end position="519"/>
    </location>
</feature>
<dbReference type="EMBL" id="JAANBB010000032">
    <property type="protein sequence ID" value="KAF7554414.1"/>
    <property type="molecule type" value="Genomic_DNA"/>
</dbReference>
<feature type="signal peptide" evidence="2">
    <location>
        <begin position="1"/>
        <end position="18"/>
    </location>
</feature>
<keyword evidence="2" id="KW-0732">Signal</keyword>
<feature type="compositionally biased region" description="Polar residues" evidence="1">
    <location>
        <begin position="302"/>
        <end position="313"/>
    </location>
</feature>
<protein>
    <submittedName>
        <fullName evidence="3">Uncharacterized protein</fullName>
    </submittedName>
</protein>
<feature type="compositionally biased region" description="Polar residues" evidence="1">
    <location>
        <begin position="242"/>
        <end position="253"/>
    </location>
</feature>
<evidence type="ECO:0000256" key="2">
    <source>
        <dbReference type="SAM" id="SignalP"/>
    </source>
</evidence>
<dbReference type="AlphaFoldDB" id="A0A9P5HIV1"/>
<reference evidence="3" key="1">
    <citation type="submission" date="2020-03" db="EMBL/GenBank/DDBJ databases">
        <title>Draft Genome Sequence of Cylindrodendrum hubeiense.</title>
        <authorList>
            <person name="Buettner E."/>
            <person name="Kellner H."/>
        </authorList>
    </citation>
    <scope>NUCLEOTIDE SEQUENCE</scope>
    <source>
        <strain evidence="3">IHI 201604</strain>
    </source>
</reference>
<name>A0A9P5HIV1_9HYPO</name>
<accession>A0A9P5HIV1</accession>
<gene>
    <name evidence="3" type="ORF">G7Z17_g2935</name>
</gene>
<feature type="compositionally biased region" description="Polar residues" evidence="1">
    <location>
        <begin position="262"/>
        <end position="283"/>
    </location>
</feature>
<feature type="compositionally biased region" description="Low complexity" evidence="1">
    <location>
        <begin position="505"/>
        <end position="519"/>
    </location>
</feature>
<feature type="region of interest" description="Disordered" evidence="1">
    <location>
        <begin position="99"/>
        <end position="354"/>
    </location>
</feature>
<feature type="chain" id="PRO_5040163130" evidence="2">
    <location>
        <begin position="19"/>
        <end position="994"/>
    </location>
</feature>
<dbReference type="Proteomes" id="UP000722485">
    <property type="component" value="Unassembled WGS sequence"/>
</dbReference>
<evidence type="ECO:0000256" key="1">
    <source>
        <dbReference type="SAM" id="MobiDB-lite"/>
    </source>
</evidence>
<proteinExistence type="predicted"/>
<comment type="caution">
    <text evidence="3">The sequence shown here is derived from an EMBL/GenBank/DDBJ whole genome shotgun (WGS) entry which is preliminary data.</text>
</comment>
<sequence length="994" mass="104402">MARLSLLHLLTLASSIHASPILHQNPCRVANYTNVSGASTVVGTKGHTSVTFAYGISERSTPGTFLSAETTDALNSQLSGSQTPTTKWASTATSLNSDAAAADGTTQVSMDSESNGSTPGGSFSSATSVLEGTGIRSSGWVTETTTPSADETETKWVATTPSVNSSEASTGTPSGAEIQTESINSGDETVISTSNTDETPTSKLGSNSAQTTTSINNTDESGDNNSVQTTTSISKTDETTSNLGSDSGQTATGIDNPDETGISASNPDDTTAGNSGSNPGETNSGSASITTAFSSTATGGTDDNNSGQTTTGIDNPGETDISASNPDGTTAGTSGSSPEETNSGSASITGAVSSTATGDSDVFLIYVPPTGTITGAEATAAAFDLAPLLLAIAANQAMMQNAAQMQAYIDAVKEANADILVLWNSFDDQPSSPDACSDSVLKRRSLLSDVLDDLDTAAELIGCSKYVMANLLIAVQESSPSATAIATYAAMIEDIATKLEEEESSSTSTASTTTETATSTTSEELICDAECTACVSDYVAKKRKRDAFTTATALPLHQRSLEYVDNEDWEGQEDDYFMEQVNDFEGIEVMNWNYIAFDAASDQGQWDDTPSRNLLAGLFGCTAISIVSEKGYWLAHFMEPGFRSESDAQISRWTDRIIGAFDSTSSFSAKLTNPNTLTGSDGYLNAASNPQIYVSTPRTSESTSSNPTLMYQDKVDELLALLTGDDAQFSGVSVTTQTYDVMNPFTEEGGSRHASSPRGKVLIEYDNNQLNEDGSAPATQQSMYRIWAETIAWSHIWAESMTATTSTVISTSISTEVTTTEAVSTTAVSTTSVTSTTEAAATNTAWEYTDECADPSILNHTSFTLAQAQEAITDFCSHTIDLGTAYDYVSKMYKTDGVTLMLSTRWDNTDWDGKCTVADKSLASTVAQSDCETQFLAAVNDCNTDTVLSKYGVSLRVWNSGIGCIDFFINGLPADYECSNQVTVQCREGGTHLD</sequence>
<keyword evidence="4" id="KW-1185">Reference proteome</keyword>
<evidence type="ECO:0000313" key="3">
    <source>
        <dbReference type="EMBL" id="KAF7554414.1"/>
    </source>
</evidence>
<evidence type="ECO:0000313" key="4">
    <source>
        <dbReference type="Proteomes" id="UP000722485"/>
    </source>
</evidence>
<organism evidence="3 4">
    <name type="scientific">Cylindrodendrum hubeiense</name>
    <dbReference type="NCBI Taxonomy" id="595255"/>
    <lineage>
        <taxon>Eukaryota</taxon>
        <taxon>Fungi</taxon>
        <taxon>Dikarya</taxon>
        <taxon>Ascomycota</taxon>
        <taxon>Pezizomycotina</taxon>
        <taxon>Sordariomycetes</taxon>
        <taxon>Hypocreomycetidae</taxon>
        <taxon>Hypocreales</taxon>
        <taxon>Nectriaceae</taxon>
        <taxon>Cylindrodendrum</taxon>
    </lineage>
</organism>
<feature type="compositionally biased region" description="Polar residues" evidence="1">
    <location>
        <begin position="104"/>
        <end position="149"/>
    </location>
</feature>
<dbReference type="OrthoDB" id="3886018at2759"/>
<feature type="compositionally biased region" description="Low complexity" evidence="1">
    <location>
        <begin position="284"/>
        <end position="301"/>
    </location>
</feature>